<evidence type="ECO:0000256" key="7">
    <source>
        <dbReference type="ARBA" id="ARBA00022989"/>
    </source>
</evidence>
<evidence type="ECO:0000256" key="5">
    <source>
        <dbReference type="ARBA" id="ARBA00022856"/>
    </source>
</evidence>
<dbReference type="InterPro" id="IPR004813">
    <property type="entry name" value="OPT"/>
</dbReference>
<accession>A0ABQ5AFL7</accession>
<evidence type="ECO:0000256" key="8">
    <source>
        <dbReference type="ARBA" id="ARBA00023136"/>
    </source>
</evidence>
<organism evidence="11 12">
    <name type="scientific">Tanacetum coccineum</name>
    <dbReference type="NCBI Taxonomy" id="301880"/>
    <lineage>
        <taxon>Eukaryota</taxon>
        <taxon>Viridiplantae</taxon>
        <taxon>Streptophyta</taxon>
        <taxon>Embryophyta</taxon>
        <taxon>Tracheophyta</taxon>
        <taxon>Spermatophyta</taxon>
        <taxon>Magnoliopsida</taxon>
        <taxon>eudicotyledons</taxon>
        <taxon>Gunneridae</taxon>
        <taxon>Pentapetalae</taxon>
        <taxon>asterids</taxon>
        <taxon>campanulids</taxon>
        <taxon>Asterales</taxon>
        <taxon>Asteraceae</taxon>
        <taxon>Asteroideae</taxon>
        <taxon>Anthemideae</taxon>
        <taxon>Anthemidinae</taxon>
        <taxon>Tanacetum</taxon>
    </lineage>
</organism>
<evidence type="ECO:0000256" key="10">
    <source>
        <dbReference type="SAM" id="Phobius"/>
    </source>
</evidence>
<reference evidence="11" key="2">
    <citation type="submission" date="2022-01" db="EMBL/GenBank/DDBJ databases">
        <authorList>
            <person name="Yamashiro T."/>
            <person name="Shiraishi A."/>
            <person name="Satake H."/>
            <person name="Nakayama K."/>
        </authorList>
    </citation>
    <scope>NUCLEOTIDE SEQUENCE</scope>
</reference>
<keyword evidence="5" id="KW-0571">Peptide transport</keyword>
<evidence type="ECO:0000256" key="4">
    <source>
        <dbReference type="ARBA" id="ARBA00022692"/>
    </source>
</evidence>
<evidence type="ECO:0000256" key="1">
    <source>
        <dbReference type="ARBA" id="ARBA00004141"/>
    </source>
</evidence>
<keyword evidence="12" id="KW-1185">Reference proteome</keyword>
<dbReference type="Pfam" id="PF03169">
    <property type="entry name" value="OPT"/>
    <property type="match status" value="1"/>
</dbReference>
<dbReference type="Proteomes" id="UP001151760">
    <property type="component" value="Unassembled WGS sequence"/>
</dbReference>
<evidence type="ECO:0000256" key="9">
    <source>
        <dbReference type="SAM" id="MobiDB-lite"/>
    </source>
</evidence>
<reference evidence="11" key="1">
    <citation type="journal article" date="2022" name="Int. J. Mol. Sci.">
        <title>Draft Genome of Tanacetum Coccineum: Genomic Comparison of Closely Related Tanacetum-Family Plants.</title>
        <authorList>
            <person name="Yamashiro T."/>
            <person name="Shiraishi A."/>
            <person name="Nakayama K."/>
            <person name="Satake H."/>
        </authorList>
    </citation>
    <scope>NUCLEOTIDE SEQUENCE</scope>
</reference>
<feature type="region of interest" description="Disordered" evidence="9">
    <location>
        <begin position="1"/>
        <end position="77"/>
    </location>
</feature>
<sequence>MESVALETNKKLNEEEEEHDDEEYPIEEHDDEESPIEGHDDEECPIEEHDDEESPIEHVDEESPIEEHVDAESPIEEHDDEESLIEEFLAMFIAIFLAILLHSFTLLLANFLLSNKPCCCDLVAFFSSSAVIKKLAACFRLSLITLDVIVPFLLSTHQVLRTIIAGTVNLGVTWYPLSNIDGICHPDPKSNSPWTCSNDTVFFDASVIWGLVGPKRIFDPLGNYGALNWFFLGGIMGPLAVWLCHKAFPSVSYTPWCYRLYAASSCSELEFMDIGVAFMAVLLYFTTGLEDISVHWWGTDNPQHCDLATCPTAKGVNIIGCPVF</sequence>
<name>A0ABQ5AFL7_9ASTR</name>
<comment type="caution">
    <text evidence="11">The sequence shown here is derived from an EMBL/GenBank/DDBJ whole genome shotgun (WGS) entry which is preliminary data.</text>
</comment>
<evidence type="ECO:0000256" key="3">
    <source>
        <dbReference type="ARBA" id="ARBA00022448"/>
    </source>
</evidence>
<dbReference type="PANTHER" id="PTHR22601">
    <property type="entry name" value="ISP4 LIKE PROTEIN"/>
    <property type="match status" value="1"/>
</dbReference>
<gene>
    <name evidence="11" type="ORF">Tco_0821696</name>
</gene>
<keyword evidence="4 10" id="KW-0812">Transmembrane</keyword>
<comment type="similarity">
    <text evidence="2">Belongs to the oligopeptide OPT transporter (TC 2.A.67.1) family.</text>
</comment>
<keyword evidence="6" id="KW-0653">Protein transport</keyword>
<keyword evidence="8 10" id="KW-0472">Membrane</keyword>
<proteinExistence type="inferred from homology"/>
<feature type="transmembrane region" description="Helical" evidence="10">
    <location>
        <begin position="226"/>
        <end position="244"/>
    </location>
</feature>
<evidence type="ECO:0000313" key="11">
    <source>
        <dbReference type="EMBL" id="GJT00527.1"/>
    </source>
</evidence>
<keyword evidence="7 10" id="KW-1133">Transmembrane helix</keyword>
<dbReference type="EMBL" id="BQNB010012202">
    <property type="protein sequence ID" value="GJT00527.1"/>
    <property type="molecule type" value="Genomic_DNA"/>
</dbReference>
<keyword evidence="3" id="KW-0813">Transport</keyword>
<protein>
    <submittedName>
        <fullName evidence="11">Oligopeptide transporter 4-like protein</fullName>
    </submittedName>
</protein>
<comment type="subcellular location">
    <subcellularLocation>
        <location evidence="1">Membrane</location>
        <topology evidence="1">Multi-pass membrane protein</topology>
    </subcellularLocation>
</comment>
<evidence type="ECO:0000256" key="2">
    <source>
        <dbReference type="ARBA" id="ARBA00005484"/>
    </source>
</evidence>
<evidence type="ECO:0000256" key="6">
    <source>
        <dbReference type="ARBA" id="ARBA00022927"/>
    </source>
</evidence>
<feature type="transmembrane region" description="Helical" evidence="10">
    <location>
        <begin position="88"/>
        <end position="113"/>
    </location>
</feature>
<evidence type="ECO:0000313" key="12">
    <source>
        <dbReference type="Proteomes" id="UP001151760"/>
    </source>
</evidence>
<dbReference type="InterPro" id="IPR004648">
    <property type="entry name" value="Oligpept_transpt"/>
</dbReference>
<feature type="compositionally biased region" description="Acidic residues" evidence="9">
    <location>
        <begin position="14"/>
        <end position="64"/>
    </location>
</feature>